<evidence type="ECO:0000313" key="1">
    <source>
        <dbReference type="EMBL" id="WUI83634.1"/>
    </source>
</evidence>
<name>A0ABZ1PHN8_9ACTN</name>
<gene>
    <name evidence="1" type="ORF">OG375_04495</name>
</gene>
<dbReference type="InterPro" id="IPR011010">
    <property type="entry name" value="DNA_brk_join_enz"/>
</dbReference>
<accession>A0ABZ1PHN8</accession>
<dbReference type="RefSeq" id="WP_328372834.1">
    <property type="nucleotide sequence ID" value="NZ_CP107941.1"/>
</dbReference>
<organism evidence="1 2">
    <name type="scientific">Micromonospora zamorensis</name>
    <dbReference type="NCBI Taxonomy" id="709883"/>
    <lineage>
        <taxon>Bacteria</taxon>
        <taxon>Bacillati</taxon>
        <taxon>Actinomycetota</taxon>
        <taxon>Actinomycetes</taxon>
        <taxon>Micromonosporales</taxon>
        <taxon>Micromonosporaceae</taxon>
        <taxon>Micromonospora</taxon>
    </lineage>
</organism>
<dbReference type="Proteomes" id="UP001346877">
    <property type="component" value="Chromosome"/>
</dbReference>
<keyword evidence="2" id="KW-1185">Reference proteome</keyword>
<evidence type="ECO:0008006" key="3">
    <source>
        <dbReference type="Google" id="ProtNLM"/>
    </source>
</evidence>
<protein>
    <recommendedName>
        <fullName evidence="3">Site-specific recombinase XerD</fullName>
    </recommendedName>
</protein>
<evidence type="ECO:0000313" key="2">
    <source>
        <dbReference type="Proteomes" id="UP001346877"/>
    </source>
</evidence>
<proteinExistence type="predicted"/>
<sequence>MTRIRQRREPDPFLADRVVARLTALVPGLTASTAHAAMEAARVTAPVSLWALEDHLSAHGITPARSGPLQLLKLFAILDVEGYDLPATACAACGRRTRVLSHRQDDGRICTPCSHRRYVRRCEICKEIKRITHAGTQTGICGNCRRRNPDPERVGPCTRCGRVQRLIICKDDGSLRCLRCQAQGRPLRACTDCGALARTQKITDIGPVCPACYRERHRPRRVCGRCGRSRLIDRRATTDQPDLCNGCYRGAEGTCSRCGRFRPGRKTPHGGFRCEGCLPRPLRQCAGCQRRRTVQAVWPIGPVCSSCYNTIRKHPARCPNCAETRVLTGTDAGGARICGPCAGARDYTCTGCGRPGHTYADQRCAWCVLDERVSDLLTDDHGTIAAQLRPLHAALTNTDRPESVLTWIRRPRTRTLFAFLAAHPDDLSHELLDELPAVQQLHYLRKLLVLADVLPTRDEHLERTRTWLNQTLTELPPEHRQLVQPFGLWHVLHRARRRSHQFGPRTVQAAAKDRRYIHTAAAFLAWLDTHNLTLPTINQQHIDEWIDTGPAARHLRPFIKWTNQRRLTTALDVPNRPSSMPSRFLTDEQRWTQLRRCIVDTTMPTKARVAGALVLLFGIALTRVLYLTTTDVTFSKDVPTGITFGKQPIPLPPKVAAIVAKLINDRGRPALSNHEPHLLFPGRPATTPITLQALSRTLTRNGITAHLGRNAAMLDLAADIPAAVLADLLGMSASTTHKWNRLTSRDWTHYLQARTDTT</sequence>
<dbReference type="EMBL" id="CP107941">
    <property type="protein sequence ID" value="WUI83634.1"/>
    <property type="molecule type" value="Genomic_DNA"/>
</dbReference>
<reference evidence="1 2" key="1">
    <citation type="submission" date="2022-10" db="EMBL/GenBank/DDBJ databases">
        <title>The complete genomes of actinobacterial strains from the NBC collection.</title>
        <authorList>
            <person name="Joergensen T.S."/>
            <person name="Alvarez Arevalo M."/>
            <person name="Sterndorff E.B."/>
            <person name="Faurdal D."/>
            <person name="Vuksanovic O."/>
            <person name="Mourched A.-S."/>
            <person name="Charusanti P."/>
            <person name="Shaw S."/>
            <person name="Blin K."/>
            <person name="Weber T."/>
        </authorList>
    </citation>
    <scope>NUCLEOTIDE SEQUENCE [LARGE SCALE GENOMIC DNA]</scope>
    <source>
        <strain evidence="1 2">NBC_00396</strain>
    </source>
</reference>
<dbReference type="SUPFAM" id="SSF56349">
    <property type="entry name" value="DNA breaking-rejoining enzymes"/>
    <property type="match status" value="1"/>
</dbReference>